<accession>A0ABR6ZA53</accession>
<keyword evidence="2" id="KW-0560">Oxidoreductase</keyword>
<dbReference type="InterPro" id="IPR036291">
    <property type="entry name" value="NAD(P)-bd_dom_sf"/>
</dbReference>
<dbReference type="Gene3D" id="3.40.50.720">
    <property type="entry name" value="NAD(P)-binding Rossmann-like Domain"/>
    <property type="match status" value="1"/>
</dbReference>
<dbReference type="RefSeq" id="WP_186954183.1">
    <property type="nucleotide sequence ID" value="NZ_JACOFX010000006.1"/>
</dbReference>
<organism evidence="4 5">
    <name type="scientific">Undibacterium umbellatum</name>
    <dbReference type="NCBI Taxonomy" id="2762300"/>
    <lineage>
        <taxon>Bacteria</taxon>
        <taxon>Pseudomonadati</taxon>
        <taxon>Pseudomonadota</taxon>
        <taxon>Betaproteobacteria</taxon>
        <taxon>Burkholderiales</taxon>
        <taxon>Oxalobacteraceae</taxon>
        <taxon>Undibacterium</taxon>
    </lineage>
</organism>
<gene>
    <name evidence="4" type="ORF">H8L47_13785</name>
</gene>
<protein>
    <submittedName>
        <fullName evidence="4">SDR family NAD(P)-dependent oxidoreductase</fullName>
    </submittedName>
</protein>
<evidence type="ECO:0000259" key="3">
    <source>
        <dbReference type="SMART" id="SM00822"/>
    </source>
</evidence>
<proteinExistence type="inferred from homology"/>
<dbReference type="InterPro" id="IPR002347">
    <property type="entry name" value="SDR_fam"/>
</dbReference>
<evidence type="ECO:0000256" key="1">
    <source>
        <dbReference type="ARBA" id="ARBA00006484"/>
    </source>
</evidence>
<keyword evidence="5" id="KW-1185">Reference proteome</keyword>
<sequence>MKSIMVIGGTSGIGLALARHYVQRGDRIAICGRDLQRLPADVHDLVGVASYQLDIADRAALSQAIDDFAVQGLDMLIVTAGIYYNTRSHLLDEAATLHMLRTNVSGLSHAFELATEKMLLQKSGQLVAISSVAGLLHDYPGASVYSATKRNVLSLCDTYRIALKPFAIAVTAIVPGYIDTEKLRALNEGNASHKLFIMSEQKAVALIVEAIAARRDRLVFPWQMKWLIALLNLLPRWVLKLRK</sequence>
<name>A0ABR6ZA53_9BURK</name>
<feature type="domain" description="Ketoreductase" evidence="3">
    <location>
        <begin position="2"/>
        <end position="176"/>
    </location>
</feature>
<dbReference type="SMART" id="SM00822">
    <property type="entry name" value="PKS_KR"/>
    <property type="match status" value="1"/>
</dbReference>
<comment type="similarity">
    <text evidence="1">Belongs to the short-chain dehydrogenases/reductases (SDR) family.</text>
</comment>
<evidence type="ECO:0000313" key="4">
    <source>
        <dbReference type="EMBL" id="MBC3908630.1"/>
    </source>
</evidence>
<comment type="caution">
    <text evidence="4">The sequence shown here is derived from an EMBL/GenBank/DDBJ whole genome shotgun (WGS) entry which is preliminary data.</text>
</comment>
<dbReference type="PANTHER" id="PTHR44196:SF1">
    <property type="entry name" value="DEHYDROGENASE_REDUCTASE SDR FAMILY MEMBER 7B"/>
    <property type="match status" value="1"/>
</dbReference>
<dbReference type="PRINTS" id="PR00081">
    <property type="entry name" value="GDHRDH"/>
</dbReference>
<dbReference type="Proteomes" id="UP000646911">
    <property type="component" value="Unassembled WGS sequence"/>
</dbReference>
<reference evidence="4 5" key="1">
    <citation type="submission" date="2020-08" db="EMBL/GenBank/DDBJ databases">
        <title>Novel species isolated from subtropical streams in China.</title>
        <authorList>
            <person name="Lu H."/>
        </authorList>
    </citation>
    <scope>NUCLEOTIDE SEQUENCE [LARGE SCALE GENOMIC DNA]</scope>
    <source>
        <strain evidence="4 5">NL8W</strain>
    </source>
</reference>
<dbReference type="SUPFAM" id="SSF51735">
    <property type="entry name" value="NAD(P)-binding Rossmann-fold domains"/>
    <property type="match status" value="1"/>
</dbReference>
<dbReference type="InterPro" id="IPR057326">
    <property type="entry name" value="KR_dom"/>
</dbReference>
<evidence type="ECO:0000313" key="5">
    <source>
        <dbReference type="Proteomes" id="UP000646911"/>
    </source>
</evidence>
<dbReference type="Pfam" id="PF00106">
    <property type="entry name" value="adh_short"/>
    <property type="match status" value="1"/>
</dbReference>
<evidence type="ECO:0000256" key="2">
    <source>
        <dbReference type="ARBA" id="ARBA00023002"/>
    </source>
</evidence>
<dbReference type="PANTHER" id="PTHR44196">
    <property type="entry name" value="DEHYDROGENASE/REDUCTASE SDR FAMILY MEMBER 7B"/>
    <property type="match status" value="1"/>
</dbReference>
<dbReference type="EMBL" id="JACOFX010000006">
    <property type="protein sequence ID" value="MBC3908630.1"/>
    <property type="molecule type" value="Genomic_DNA"/>
</dbReference>